<organism evidence="1 2">
    <name type="scientific">Natronoglycomyces albus</name>
    <dbReference type="NCBI Taxonomy" id="2811108"/>
    <lineage>
        <taxon>Bacteria</taxon>
        <taxon>Bacillati</taxon>
        <taxon>Actinomycetota</taxon>
        <taxon>Actinomycetes</taxon>
        <taxon>Glycomycetales</taxon>
        <taxon>Glycomycetaceae</taxon>
        <taxon>Natronoglycomyces</taxon>
    </lineage>
</organism>
<accession>A0A895XW47</accession>
<evidence type="ECO:0000313" key="1">
    <source>
        <dbReference type="EMBL" id="QSB05858.1"/>
    </source>
</evidence>
<dbReference type="Proteomes" id="UP000662939">
    <property type="component" value="Chromosome"/>
</dbReference>
<dbReference type="KEGG" id="nav:JQS30_02720"/>
<protein>
    <submittedName>
        <fullName evidence="1">Uncharacterized protein</fullName>
    </submittedName>
</protein>
<reference evidence="1" key="1">
    <citation type="submission" date="2021-02" db="EMBL/GenBank/DDBJ databases">
        <title>Natronoglycomyces albus gen. nov., sp. nov, a haloalkaliphilic actinobacterium from a soda solonchak soil.</title>
        <authorList>
            <person name="Sorokin D.Y."/>
            <person name="Khijniak T.V."/>
            <person name="Zakharycheva A.P."/>
            <person name="Boueva O.V."/>
            <person name="Ariskina E.V."/>
            <person name="Hahnke R.L."/>
            <person name="Bunk B."/>
            <person name="Sproer C."/>
            <person name="Schumann P."/>
            <person name="Evtushenko L.I."/>
            <person name="Kublanov I.V."/>
        </authorList>
    </citation>
    <scope>NUCLEOTIDE SEQUENCE</scope>
    <source>
        <strain evidence="1">DSM 106290</strain>
    </source>
</reference>
<dbReference type="AlphaFoldDB" id="A0A895XW47"/>
<name>A0A895XW47_9ACTN</name>
<keyword evidence="2" id="KW-1185">Reference proteome</keyword>
<dbReference type="EMBL" id="CP070496">
    <property type="protein sequence ID" value="QSB05858.1"/>
    <property type="molecule type" value="Genomic_DNA"/>
</dbReference>
<gene>
    <name evidence="1" type="ORF">JQS30_02720</name>
</gene>
<sequence>MRTQLFRTSTPHTLETAADDWAAVASEFSPVPHDLRRFTDELLENWQADDGDELRALVEDLVSFGEDLLAGMNYAADTVLPGAKEALESAIYSAPYALDPWTLPHPIAGPGARALSDSEKLAAWHDSGFECSHPAGSPCSLNEMWCEDFVEWNNTVRYREELSAMSAAMSTVQEAFEDVVAGWAAPPEAPASTPGTETVVTGPTTWTMYQVGLEAAATGYSQGAETFDYYSHASSGHDWVGHGFAGSAREDAAASDEEVGDRQVVADGLMGGAATSAGGAAVAAALSQAKSQLADEAGQVSEDPQAVAPGIGAGLVSAPGAGAPVGVGDRGEGLGGAAGAGDFEAQEESQASFEVEPVQSGQEPTARLADGSVTLGPYLTDQIPDSVWADMAAGLTDSQWEQLASDNPSQVPPQLAALAPASVFSQFPCNGEGFALPCDPSGRPLPFGVVLAPELAERLPSEVEALIGSYDFEQARAQWERSHPGSPSLVGAEFIGAPMSAPLLPILGLPSEKLGAAPRPMEDSADIYR</sequence>
<proteinExistence type="predicted"/>
<evidence type="ECO:0000313" key="2">
    <source>
        <dbReference type="Proteomes" id="UP000662939"/>
    </source>
</evidence>
<dbReference type="RefSeq" id="WP_213171869.1">
    <property type="nucleotide sequence ID" value="NZ_CP070496.1"/>
</dbReference>